<dbReference type="EMBL" id="ML995814">
    <property type="protein sequence ID" value="KAF2772621.1"/>
    <property type="molecule type" value="Genomic_DNA"/>
</dbReference>
<evidence type="ECO:0000256" key="1">
    <source>
        <dbReference type="SAM" id="MobiDB-lite"/>
    </source>
</evidence>
<feature type="region of interest" description="Disordered" evidence="1">
    <location>
        <begin position="103"/>
        <end position="190"/>
    </location>
</feature>
<evidence type="ECO:0000313" key="3">
    <source>
        <dbReference type="Proteomes" id="UP000799436"/>
    </source>
</evidence>
<protein>
    <submittedName>
        <fullName evidence="2">Uncharacterized protein</fullName>
    </submittedName>
</protein>
<dbReference type="AlphaFoldDB" id="A0A6G1LI48"/>
<feature type="compositionally biased region" description="Basic and acidic residues" evidence="1">
    <location>
        <begin position="340"/>
        <end position="349"/>
    </location>
</feature>
<keyword evidence="3" id="KW-1185">Reference proteome</keyword>
<reference evidence="2" key="1">
    <citation type="journal article" date="2020" name="Stud. Mycol.">
        <title>101 Dothideomycetes genomes: a test case for predicting lifestyles and emergence of pathogens.</title>
        <authorList>
            <person name="Haridas S."/>
            <person name="Albert R."/>
            <person name="Binder M."/>
            <person name="Bloem J."/>
            <person name="Labutti K."/>
            <person name="Salamov A."/>
            <person name="Andreopoulos B."/>
            <person name="Baker S."/>
            <person name="Barry K."/>
            <person name="Bills G."/>
            <person name="Bluhm B."/>
            <person name="Cannon C."/>
            <person name="Castanera R."/>
            <person name="Culley D."/>
            <person name="Daum C."/>
            <person name="Ezra D."/>
            <person name="Gonzalez J."/>
            <person name="Henrissat B."/>
            <person name="Kuo A."/>
            <person name="Liang C."/>
            <person name="Lipzen A."/>
            <person name="Lutzoni F."/>
            <person name="Magnuson J."/>
            <person name="Mondo S."/>
            <person name="Nolan M."/>
            <person name="Ohm R."/>
            <person name="Pangilinan J."/>
            <person name="Park H.-J."/>
            <person name="Ramirez L."/>
            <person name="Alfaro M."/>
            <person name="Sun H."/>
            <person name="Tritt A."/>
            <person name="Yoshinaga Y."/>
            <person name="Zwiers L.-H."/>
            <person name="Turgeon B."/>
            <person name="Goodwin S."/>
            <person name="Spatafora J."/>
            <person name="Crous P."/>
            <person name="Grigoriev I."/>
        </authorList>
    </citation>
    <scope>NUCLEOTIDE SEQUENCE</scope>
    <source>
        <strain evidence="2">CBS 116005</strain>
    </source>
</reference>
<accession>A0A6G1LI48</accession>
<sequence length="504" mass="55746">MTTMVEADSLTSITNIATHPPQHAAIPPRSSGQPLVLYIARVPGSRDVFLTPIKPRDKVVSAYDIQSSLYYVHISSEDDHQILKPAKPEPSSANADACQLSTTSNGIRRKPMLPQRPCQRSPHLPYTTDSSPPVWDARPPSPPKAHRLLRKPVFSDITNSQPPPPPPHVDLPQLSKGLLPTPPPEPEHRDSVHAANVHLLRHSDHRPDNNPYFRKYEGDSVHDTVLPEIGSLTLIRRDPVSCEQWNVGYIHDPPVYEVSSPTLLTPSSVKRTKRGGAPLYLDITNPGYAQFIDHDRPESRASTSINTDDGEPPPEGTFRRRLYMPGSRYAEHGYGQRRVKSSDSRRSADKPGNSTSPSIDRRSKGYSFTSPWEGKCEFSTGATGRSLKCKHTLAQTGTVEVSELRFNLPTSSRMIATPVADKRSSYFSRHSRLLSSEDGSDSPSFVINEDERVDLSLGQEKAGGGFGGKQAKLGKLIVYPDGLKMIDLLVAANLGLWWRAYERA</sequence>
<gene>
    <name evidence="2" type="ORF">EJ03DRAFT_266346</name>
</gene>
<evidence type="ECO:0000313" key="2">
    <source>
        <dbReference type="EMBL" id="KAF2772621.1"/>
    </source>
</evidence>
<dbReference type="OrthoDB" id="5426191at2759"/>
<name>A0A6G1LI48_9PEZI</name>
<feature type="region of interest" description="Disordered" evidence="1">
    <location>
        <begin position="296"/>
        <end position="367"/>
    </location>
</feature>
<organism evidence="2 3">
    <name type="scientific">Teratosphaeria nubilosa</name>
    <dbReference type="NCBI Taxonomy" id="161662"/>
    <lineage>
        <taxon>Eukaryota</taxon>
        <taxon>Fungi</taxon>
        <taxon>Dikarya</taxon>
        <taxon>Ascomycota</taxon>
        <taxon>Pezizomycotina</taxon>
        <taxon>Dothideomycetes</taxon>
        <taxon>Dothideomycetidae</taxon>
        <taxon>Mycosphaerellales</taxon>
        <taxon>Teratosphaeriaceae</taxon>
        <taxon>Teratosphaeria</taxon>
    </lineage>
</organism>
<dbReference type="Proteomes" id="UP000799436">
    <property type="component" value="Unassembled WGS sequence"/>
</dbReference>
<proteinExistence type="predicted"/>